<dbReference type="PANTHER" id="PTHR46289">
    <property type="entry name" value="52 KDA REPRESSOR OF THE INHIBITOR OF THE PROTEIN KINASE-LIKE PROTEIN-RELATED"/>
    <property type="match status" value="1"/>
</dbReference>
<reference evidence="2" key="1">
    <citation type="submission" date="2025-08" db="UniProtKB">
        <authorList>
            <consortium name="RefSeq"/>
        </authorList>
    </citation>
    <scope>IDENTIFICATION</scope>
</reference>
<gene>
    <name evidence="2" type="primary">LOC108864117</name>
</gene>
<dbReference type="Proteomes" id="UP000694867">
    <property type="component" value="Unplaced"/>
</dbReference>
<dbReference type="PANTHER" id="PTHR46289:SF14">
    <property type="entry name" value="DUF4371 DOMAIN-CONTAINING PROTEIN"/>
    <property type="match status" value="1"/>
</dbReference>
<dbReference type="GeneID" id="108864117"/>
<keyword evidence="1" id="KW-1185">Reference proteome</keyword>
<evidence type="ECO:0000313" key="1">
    <source>
        <dbReference type="Proteomes" id="UP000694867"/>
    </source>
</evidence>
<accession>A0AAJ7L5Q3</accession>
<organism evidence="1 2">
    <name type="scientific">Galendromus occidentalis</name>
    <name type="common">western predatory mite</name>
    <dbReference type="NCBI Taxonomy" id="34638"/>
    <lineage>
        <taxon>Eukaryota</taxon>
        <taxon>Metazoa</taxon>
        <taxon>Ecdysozoa</taxon>
        <taxon>Arthropoda</taxon>
        <taxon>Chelicerata</taxon>
        <taxon>Arachnida</taxon>
        <taxon>Acari</taxon>
        <taxon>Parasitiformes</taxon>
        <taxon>Mesostigmata</taxon>
        <taxon>Gamasina</taxon>
        <taxon>Phytoseioidea</taxon>
        <taxon>Phytoseiidae</taxon>
        <taxon>Typhlodrominae</taxon>
        <taxon>Galendromus</taxon>
    </lineage>
</organism>
<sequence length="320" mass="36195">MNNRQRLIPMIKTVVLCGRQNIALRCLRDNGLLSDYSLGGPKEGNFRALLSYRLDADDSPFEEHLASPKRNANYISGKFQNKIIRAIGRLIRKKIVNEVKEAKFFSILARDISFCDVTDKTGAGLARAILDNLKEEELDVRDIRGQGYDGDSGTGAYTLLNTVCNFDFLISLYFIQSFASLLLSLPVDLQKKELDIFGALGIVDTVLSVPKERRGEAGPVFTEVFGEATFPDSIDIEIEMPRVCHRQAHRGNHSVYPPEEYFRTSAYIPYIDALITEFTSLFEDTRKNAAELPFLIPKFTVESSYGDMREIFNFYESDLN</sequence>
<proteinExistence type="predicted"/>
<dbReference type="RefSeq" id="XP_018494622.1">
    <property type="nucleotide sequence ID" value="XM_018639106.1"/>
</dbReference>
<name>A0AAJ7L5Q3_9ACAR</name>
<evidence type="ECO:0000313" key="2">
    <source>
        <dbReference type="RefSeq" id="XP_018494622.1"/>
    </source>
</evidence>
<protein>
    <submittedName>
        <fullName evidence="2">Uncharacterized protein LOC108864117</fullName>
    </submittedName>
</protein>
<dbReference type="KEGG" id="goe:108864117"/>
<dbReference type="AlphaFoldDB" id="A0AAJ7L5Q3"/>
<dbReference type="InterPro" id="IPR052958">
    <property type="entry name" value="IFN-induced_PKR_regulator"/>
</dbReference>